<feature type="compositionally biased region" description="Acidic residues" evidence="1">
    <location>
        <begin position="139"/>
        <end position="160"/>
    </location>
</feature>
<keyword evidence="3" id="KW-1185">Reference proteome</keyword>
<organism evidence="2 3">
    <name type="scientific">Marasmius crinis-equi</name>
    <dbReference type="NCBI Taxonomy" id="585013"/>
    <lineage>
        <taxon>Eukaryota</taxon>
        <taxon>Fungi</taxon>
        <taxon>Dikarya</taxon>
        <taxon>Basidiomycota</taxon>
        <taxon>Agaricomycotina</taxon>
        <taxon>Agaricomycetes</taxon>
        <taxon>Agaricomycetidae</taxon>
        <taxon>Agaricales</taxon>
        <taxon>Marasmiineae</taxon>
        <taxon>Marasmiaceae</taxon>
        <taxon>Marasmius</taxon>
    </lineage>
</organism>
<evidence type="ECO:0000313" key="2">
    <source>
        <dbReference type="EMBL" id="KAL0566914.1"/>
    </source>
</evidence>
<evidence type="ECO:0000256" key="1">
    <source>
        <dbReference type="SAM" id="MobiDB-lite"/>
    </source>
</evidence>
<protein>
    <submittedName>
        <fullName evidence="2">Uncharacterized protein</fullName>
    </submittedName>
</protein>
<comment type="caution">
    <text evidence="2">The sequence shown here is derived from an EMBL/GenBank/DDBJ whole genome shotgun (WGS) entry which is preliminary data.</text>
</comment>
<name>A0ABR3EVI1_9AGAR</name>
<sequence length="160" mass="18778">MIGAEIRDKQKEDGYIKERGKRQHHNDNKELLPVPRFDLSVDNDNNNPNDQPLSIRTKQGWREEMVKWIKEERERDSSDEAEQEARNTAYGGQRRSKWLPRSLELLFGDAPQPEVDDQSRVIRRRTAYTEEARQLELLAQEEEVPILDDSELEGSDNDYA</sequence>
<accession>A0ABR3EVI1</accession>
<proteinExistence type="predicted"/>
<evidence type="ECO:0000313" key="3">
    <source>
        <dbReference type="Proteomes" id="UP001465976"/>
    </source>
</evidence>
<dbReference type="EMBL" id="JBAHYK010001733">
    <property type="protein sequence ID" value="KAL0566914.1"/>
    <property type="molecule type" value="Genomic_DNA"/>
</dbReference>
<gene>
    <name evidence="2" type="ORF">V5O48_015079</name>
</gene>
<feature type="compositionally biased region" description="Basic and acidic residues" evidence="1">
    <location>
        <begin position="1"/>
        <end position="18"/>
    </location>
</feature>
<reference evidence="2 3" key="1">
    <citation type="submission" date="2024-02" db="EMBL/GenBank/DDBJ databases">
        <title>A draft genome for the cacao thread blight pathogen Marasmius crinis-equi.</title>
        <authorList>
            <person name="Cohen S.P."/>
            <person name="Baruah I.K."/>
            <person name="Amoako-Attah I."/>
            <person name="Bukari Y."/>
            <person name="Meinhardt L.W."/>
            <person name="Bailey B.A."/>
        </authorList>
    </citation>
    <scope>NUCLEOTIDE SEQUENCE [LARGE SCALE GENOMIC DNA]</scope>
    <source>
        <strain evidence="2 3">GH-76</strain>
    </source>
</reference>
<feature type="region of interest" description="Disordered" evidence="1">
    <location>
        <begin position="72"/>
        <end position="94"/>
    </location>
</feature>
<feature type="region of interest" description="Disordered" evidence="1">
    <location>
        <begin position="136"/>
        <end position="160"/>
    </location>
</feature>
<dbReference type="Proteomes" id="UP001465976">
    <property type="component" value="Unassembled WGS sequence"/>
</dbReference>
<feature type="region of interest" description="Disordered" evidence="1">
    <location>
        <begin position="1"/>
        <end position="57"/>
    </location>
</feature>